<dbReference type="AlphaFoldDB" id="A0ABD4SZ91"/>
<dbReference type="EMBL" id="JTHE03000009">
    <property type="protein sequence ID" value="MCM1981465.1"/>
    <property type="molecule type" value="Genomic_DNA"/>
</dbReference>
<comment type="caution">
    <text evidence="2">The sequence shown here is derived from an EMBL/GenBank/DDBJ whole genome shotgun (WGS) entry which is preliminary data.</text>
</comment>
<sequence>MSKEPQLVLDSIYAFSPNRHTLGGTAYFIVKNHGNILIDCPPWGEKTQRFLQAHGGVDRLIVTHRGGLSPQIPELQAHLDCEIVIHEQEAYRVRPLVVQSFGEDCTWADGDRLLWTPGHSPGSSCYYCAALGGILFSGRHLLPNAQGQLAPLKTAKTFHWPRQLQQLQRLVQEFSPETLQYILPGANLGLLRGRKYIENAYRQIQAAQQAFLLLKRPGSGRF</sequence>
<evidence type="ECO:0000259" key="1">
    <source>
        <dbReference type="SMART" id="SM00849"/>
    </source>
</evidence>
<organism evidence="2 3">
    <name type="scientific">Lyngbya confervoides BDU141951</name>
    <dbReference type="NCBI Taxonomy" id="1574623"/>
    <lineage>
        <taxon>Bacteria</taxon>
        <taxon>Bacillati</taxon>
        <taxon>Cyanobacteriota</taxon>
        <taxon>Cyanophyceae</taxon>
        <taxon>Oscillatoriophycideae</taxon>
        <taxon>Oscillatoriales</taxon>
        <taxon>Microcoleaceae</taxon>
        <taxon>Lyngbya</taxon>
    </lineage>
</organism>
<protein>
    <submittedName>
        <fullName evidence="2">MBL fold metallo-hydrolase</fullName>
    </submittedName>
</protein>
<evidence type="ECO:0000313" key="2">
    <source>
        <dbReference type="EMBL" id="MCM1981465.1"/>
    </source>
</evidence>
<dbReference type="PANTHER" id="PTHR42773">
    <property type="entry name" value="METALLO-BETA-LACTAMASE-RELATED"/>
    <property type="match status" value="1"/>
</dbReference>
<accession>A0ABD4SZ91</accession>
<reference evidence="2 3" key="1">
    <citation type="journal article" date="2015" name="Genome Announc.">
        <title>Draft Genome Sequence of Filamentous Marine Cyanobacterium Lyngbya confervoides Strain BDU141951.</title>
        <authorList>
            <person name="Chandrababunaidu M.M."/>
            <person name="Sen D."/>
            <person name="Tripathy S."/>
        </authorList>
    </citation>
    <scope>NUCLEOTIDE SEQUENCE [LARGE SCALE GENOMIC DNA]</scope>
    <source>
        <strain evidence="2 3">BDU141951</strain>
    </source>
</reference>
<dbReference type="Gene3D" id="3.60.15.10">
    <property type="entry name" value="Ribonuclease Z/Hydroxyacylglutathione hydrolase-like"/>
    <property type="match status" value="1"/>
</dbReference>
<proteinExistence type="predicted"/>
<dbReference type="SMART" id="SM00849">
    <property type="entry name" value="Lactamase_B"/>
    <property type="match status" value="1"/>
</dbReference>
<dbReference type="Proteomes" id="UP000031561">
    <property type="component" value="Unassembled WGS sequence"/>
</dbReference>
<gene>
    <name evidence="2" type="ORF">QQ91_0001285</name>
</gene>
<dbReference type="InterPro" id="IPR001279">
    <property type="entry name" value="Metallo-B-lactamas"/>
</dbReference>
<dbReference type="InterPro" id="IPR036866">
    <property type="entry name" value="RibonucZ/Hydroxyglut_hydro"/>
</dbReference>
<dbReference type="PANTHER" id="PTHR42773:SF3">
    <property type="entry name" value="SLR0630 PROTEIN"/>
    <property type="match status" value="1"/>
</dbReference>
<feature type="domain" description="Metallo-beta-lactamase" evidence="1">
    <location>
        <begin position="23"/>
        <end position="186"/>
    </location>
</feature>
<evidence type="ECO:0000313" key="3">
    <source>
        <dbReference type="Proteomes" id="UP000031561"/>
    </source>
</evidence>
<name>A0ABD4SZ91_9CYAN</name>
<dbReference type="SUPFAM" id="SSF56281">
    <property type="entry name" value="Metallo-hydrolase/oxidoreductase"/>
    <property type="match status" value="1"/>
</dbReference>
<keyword evidence="3" id="KW-1185">Reference proteome</keyword>
<dbReference type="RefSeq" id="WP_166278985.1">
    <property type="nucleotide sequence ID" value="NZ_JTHE03000009.1"/>
</dbReference>